<reference evidence="10 11" key="1">
    <citation type="journal article" date="2019" name="Int. J. Syst. Evol. Microbiol.">
        <title>The Global Catalogue of Microorganisms (GCM) 10K type strain sequencing project: providing services to taxonomists for standard genome sequencing and annotation.</title>
        <authorList>
            <consortium name="The Broad Institute Genomics Platform"/>
            <consortium name="The Broad Institute Genome Sequencing Center for Infectious Disease"/>
            <person name="Wu L."/>
            <person name="Ma J."/>
        </authorList>
    </citation>
    <scope>NUCLEOTIDE SEQUENCE [LARGE SCALE GENOMIC DNA]</scope>
    <source>
        <strain evidence="10 11">JCM 8201</strain>
    </source>
</reference>
<dbReference type="InterPro" id="IPR027417">
    <property type="entry name" value="P-loop_NTPase"/>
</dbReference>
<protein>
    <submittedName>
        <fullName evidence="10">ABC transporter ATP-binding protein</fullName>
    </submittedName>
</protein>
<comment type="subcellular location">
    <subcellularLocation>
        <location evidence="1">Cell membrane</location>
        <topology evidence="1">Multi-pass membrane protein</topology>
    </subcellularLocation>
</comment>
<keyword evidence="6 7" id="KW-0472">Membrane</keyword>
<keyword evidence="3" id="KW-0547">Nucleotide-binding</keyword>
<proteinExistence type="predicted"/>
<dbReference type="SUPFAM" id="SSF90123">
    <property type="entry name" value="ABC transporter transmembrane region"/>
    <property type="match status" value="1"/>
</dbReference>
<evidence type="ECO:0000313" key="11">
    <source>
        <dbReference type="Proteomes" id="UP001501842"/>
    </source>
</evidence>
<dbReference type="InterPro" id="IPR011527">
    <property type="entry name" value="ABC1_TM_dom"/>
</dbReference>
<sequence length="577" mass="62473">MLVRLLRGYLRAYPRDLVLILLTQLLVVAGMLLMPALNADIIDEGLVAGDTGRILELGLVMLAVTLAGAVSSIGATYYASRAAMAVGRDLRADLFEKVQSFSGREVGRFGTPSLITRITNDVQQVQMVALLTFTMLVTAPVMCLGGAVMALRENMALSAVLLFALPAMAVVFALILRRMAPLYRRTQDYLDTVNRILREQITGVRVVRAFVKDDAERERFRRTNRELRGVSTRAGFLIAMMFPLIMLLANLCSIVVLWFGAHRVDEGAMGVGSLTAFLTYLMMILMTVMLAAFTVLMMPRAEVSAQRIREVLDTSSSVVPPVHPVRELPSRGRVELRGVGFGYPGAEQAVLHNVELQIAPGEVVAIVGSTGSGKTTLLNLIPRLFDATDGSVLVGGVDVRELEPSLLSSTVGYIPQKPFLFSGTIASNLRYGRPDATDAELWQALEVAQARDFVAELPEGLDAPVSQGGSNLSGGQKQRLAIARTLVVRPDIYLFDDSFSALDYATDAALRAALPAYTNGATVLIVAQRVSTIRHADRIVVLDRGTVVGTGTHHELMAADATYREIVLSQLTESEAA</sequence>
<dbReference type="InterPro" id="IPR036640">
    <property type="entry name" value="ABC1_TM_sf"/>
</dbReference>
<dbReference type="SMART" id="SM00382">
    <property type="entry name" value="AAA"/>
    <property type="match status" value="1"/>
</dbReference>
<dbReference type="InterPro" id="IPR039421">
    <property type="entry name" value="Type_1_exporter"/>
</dbReference>
<dbReference type="Gene3D" id="1.20.1560.10">
    <property type="entry name" value="ABC transporter type 1, transmembrane domain"/>
    <property type="match status" value="1"/>
</dbReference>
<organism evidence="10 11">
    <name type="scientific">Actinocorallia aurantiaca</name>
    <dbReference type="NCBI Taxonomy" id="46204"/>
    <lineage>
        <taxon>Bacteria</taxon>
        <taxon>Bacillati</taxon>
        <taxon>Actinomycetota</taxon>
        <taxon>Actinomycetes</taxon>
        <taxon>Streptosporangiales</taxon>
        <taxon>Thermomonosporaceae</taxon>
        <taxon>Actinocorallia</taxon>
    </lineage>
</organism>
<dbReference type="Pfam" id="PF00664">
    <property type="entry name" value="ABC_membrane"/>
    <property type="match status" value="1"/>
</dbReference>
<name>A0ABN3TTQ9_9ACTN</name>
<dbReference type="RefSeq" id="WP_344448143.1">
    <property type="nucleotide sequence ID" value="NZ_BAAATZ010000002.1"/>
</dbReference>
<gene>
    <name evidence="10" type="ORF">GCM10010439_02080</name>
</gene>
<dbReference type="CDD" id="cd18548">
    <property type="entry name" value="ABC_6TM_Tm287_like"/>
    <property type="match status" value="1"/>
</dbReference>
<dbReference type="Proteomes" id="UP001501842">
    <property type="component" value="Unassembled WGS sequence"/>
</dbReference>
<evidence type="ECO:0000256" key="3">
    <source>
        <dbReference type="ARBA" id="ARBA00022741"/>
    </source>
</evidence>
<feature type="transmembrane region" description="Helical" evidence="7">
    <location>
        <begin position="234"/>
        <end position="260"/>
    </location>
</feature>
<keyword evidence="11" id="KW-1185">Reference proteome</keyword>
<comment type="caution">
    <text evidence="10">The sequence shown here is derived from an EMBL/GenBank/DDBJ whole genome shotgun (WGS) entry which is preliminary data.</text>
</comment>
<evidence type="ECO:0000256" key="2">
    <source>
        <dbReference type="ARBA" id="ARBA00022692"/>
    </source>
</evidence>
<dbReference type="InterPro" id="IPR003439">
    <property type="entry name" value="ABC_transporter-like_ATP-bd"/>
</dbReference>
<keyword evidence="5 7" id="KW-1133">Transmembrane helix</keyword>
<keyword evidence="4 10" id="KW-0067">ATP-binding</keyword>
<dbReference type="InterPro" id="IPR017871">
    <property type="entry name" value="ABC_transporter-like_CS"/>
</dbReference>
<dbReference type="SUPFAM" id="SSF52540">
    <property type="entry name" value="P-loop containing nucleoside triphosphate hydrolases"/>
    <property type="match status" value="1"/>
</dbReference>
<evidence type="ECO:0000256" key="7">
    <source>
        <dbReference type="SAM" id="Phobius"/>
    </source>
</evidence>
<evidence type="ECO:0000259" key="8">
    <source>
        <dbReference type="PROSITE" id="PS50893"/>
    </source>
</evidence>
<feature type="transmembrane region" description="Helical" evidence="7">
    <location>
        <begin position="155"/>
        <end position="176"/>
    </location>
</feature>
<dbReference type="PROSITE" id="PS00211">
    <property type="entry name" value="ABC_TRANSPORTER_1"/>
    <property type="match status" value="1"/>
</dbReference>
<feature type="domain" description="ABC transporter" evidence="8">
    <location>
        <begin position="334"/>
        <end position="569"/>
    </location>
</feature>
<feature type="transmembrane region" description="Helical" evidence="7">
    <location>
        <begin position="17"/>
        <end position="37"/>
    </location>
</feature>
<feature type="transmembrane region" description="Helical" evidence="7">
    <location>
        <begin position="57"/>
        <end position="79"/>
    </location>
</feature>
<dbReference type="PANTHER" id="PTHR43394:SF1">
    <property type="entry name" value="ATP-BINDING CASSETTE SUB-FAMILY B MEMBER 10, MITOCHONDRIAL"/>
    <property type="match status" value="1"/>
</dbReference>
<dbReference type="GO" id="GO:0005524">
    <property type="term" value="F:ATP binding"/>
    <property type="evidence" value="ECO:0007669"/>
    <property type="project" value="UniProtKB-KW"/>
</dbReference>
<evidence type="ECO:0000256" key="6">
    <source>
        <dbReference type="ARBA" id="ARBA00023136"/>
    </source>
</evidence>
<keyword evidence="2 7" id="KW-0812">Transmembrane</keyword>
<dbReference type="EMBL" id="BAAATZ010000002">
    <property type="protein sequence ID" value="GAA2718659.1"/>
    <property type="molecule type" value="Genomic_DNA"/>
</dbReference>
<evidence type="ECO:0000259" key="9">
    <source>
        <dbReference type="PROSITE" id="PS50929"/>
    </source>
</evidence>
<feature type="transmembrane region" description="Helical" evidence="7">
    <location>
        <begin position="127"/>
        <end position="149"/>
    </location>
</feature>
<dbReference type="PROSITE" id="PS50929">
    <property type="entry name" value="ABC_TM1F"/>
    <property type="match status" value="1"/>
</dbReference>
<dbReference type="InterPro" id="IPR003593">
    <property type="entry name" value="AAA+_ATPase"/>
</dbReference>
<feature type="transmembrane region" description="Helical" evidence="7">
    <location>
        <begin position="280"/>
        <end position="299"/>
    </location>
</feature>
<dbReference type="Gene3D" id="3.40.50.300">
    <property type="entry name" value="P-loop containing nucleotide triphosphate hydrolases"/>
    <property type="match status" value="1"/>
</dbReference>
<feature type="domain" description="ABC transmembrane type-1" evidence="9">
    <location>
        <begin position="18"/>
        <end position="300"/>
    </location>
</feature>
<evidence type="ECO:0000313" key="10">
    <source>
        <dbReference type="EMBL" id="GAA2718659.1"/>
    </source>
</evidence>
<accession>A0ABN3TTQ9</accession>
<dbReference type="Pfam" id="PF00005">
    <property type="entry name" value="ABC_tran"/>
    <property type="match status" value="1"/>
</dbReference>
<evidence type="ECO:0000256" key="1">
    <source>
        <dbReference type="ARBA" id="ARBA00004651"/>
    </source>
</evidence>
<dbReference type="PROSITE" id="PS50893">
    <property type="entry name" value="ABC_TRANSPORTER_2"/>
    <property type="match status" value="1"/>
</dbReference>
<evidence type="ECO:0000256" key="5">
    <source>
        <dbReference type="ARBA" id="ARBA00022989"/>
    </source>
</evidence>
<dbReference type="PANTHER" id="PTHR43394">
    <property type="entry name" value="ATP-DEPENDENT PERMEASE MDL1, MITOCHONDRIAL"/>
    <property type="match status" value="1"/>
</dbReference>
<evidence type="ECO:0000256" key="4">
    <source>
        <dbReference type="ARBA" id="ARBA00022840"/>
    </source>
</evidence>